<organism evidence="1 2">
    <name type="scientific">Metabacillus litoralis</name>
    <dbReference type="NCBI Taxonomy" id="152268"/>
    <lineage>
        <taxon>Bacteria</taxon>
        <taxon>Bacillati</taxon>
        <taxon>Bacillota</taxon>
        <taxon>Bacilli</taxon>
        <taxon>Bacillales</taxon>
        <taxon>Bacillaceae</taxon>
        <taxon>Metabacillus</taxon>
    </lineage>
</organism>
<dbReference type="InterPro" id="IPR023214">
    <property type="entry name" value="HAD_sf"/>
</dbReference>
<dbReference type="GO" id="GO:0000287">
    <property type="term" value="F:magnesium ion binding"/>
    <property type="evidence" value="ECO:0007669"/>
    <property type="project" value="TreeGrafter"/>
</dbReference>
<dbReference type="GO" id="GO:0016791">
    <property type="term" value="F:phosphatase activity"/>
    <property type="evidence" value="ECO:0007669"/>
    <property type="project" value="TreeGrafter"/>
</dbReference>
<sequence length="273" mass="30101">MSYKMIVLDLDDTLLRDDHTISERTKQALMAAQEIGVKVVLASGRPTFGMKHIAEELSLAKYGSFILSFNGGKILNCQTFEEIFSSTLTPKAVHTLYEISRREGVYIHTYVGDEIITEEANPYTTIESDLTGLPINVVGKFTDAVSEPVVKVLMVDAPEKLKVVESKLQAELDEEFSVMRSKPFFLEFTEKGVTKGTSLNQLIQVFGINRDEVIAIGDSYNDLAMIEFAGLGVAMGNAPDDIKEIANFVTDTNMNDGVAKVVEEFVLSKIVSV</sequence>
<dbReference type="OrthoDB" id="9790031at2"/>
<dbReference type="PANTHER" id="PTHR10000:SF8">
    <property type="entry name" value="HAD SUPERFAMILY HYDROLASE-LIKE, TYPE 3"/>
    <property type="match status" value="1"/>
</dbReference>
<dbReference type="SFLD" id="SFLDG01140">
    <property type="entry name" value="C2.B:_Phosphomannomutase_and_P"/>
    <property type="match status" value="1"/>
</dbReference>
<dbReference type="InterPro" id="IPR036412">
    <property type="entry name" value="HAD-like_sf"/>
</dbReference>
<dbReference type="SFLD" id="SFLDG01144">
    <property type="entry name" value="C2.B.4:_PGP_Like"/>
    <property type="match status" value="1"/>
</dbReference>
<dbReference type="GO" id="GO:0005829">
    <property type="term" value="C:cytosol"/>
    <property type="evidence" value="ECO:0007669"/>
    <property type="project" value="TreeGrafter"/>
</dbReference>
<evidence type="ECO:0000313" key="1">
    <source>
        <dbReference type="EMBL" id="OAS88557.1"/>
    </source>
</evidence>
<dbReference type="NCBIfam" id="TIGR01484">
    <property type="entry name" value="HAD-SF-IIB"/>
    <property type="match status" value="1"/>
</dbReference>
<evidence type="ECO:0000313" key="2">
    <source>
        <dbReference type="Proteomes" id="UP000078534"/>
    </source>
</evidence>
<dbReference type="NCBIfam" id="TIGR00099">
    <property type="entry name" value="Cof-subfamily"/>
    <property type="match status" value="1"/>
</dbReference>
<dbReference type="PROSITE" id="PS01229">
    <property type="entry name" value="COF_2"/>
    <property type="match status" value="1"/>
</dbReference>
<dbReference type="Gene3D" id="3.40.50.1000">
    <property type="entry name" value="HAD superfamily/HAD-like"/>
    <property type="match status" value="1"/>
</dbReference>
<dbReference type="RefSeq" id="WP_066327436.1">
    <property type="nucleotide sequence ID" value="NZ_LWSG01000003.1"/>
</dbReference>
<dbReference type="AlphaFoldDB" id="A0A179T3K4"/>
<proteinExistence type="predicted"/>
<dbReference type="SUPFAM" id="SSF56784">
    <property type="entry name" value="HAD-like"/>
    <property type="match status" value="1"/>
</dbReference>
<dbReference type="EMBL" id="LWSG01000003">
    <property type="protein sequence ID" value="OAS88557.1"/>
    <property type="molecule type" value="Genomic_DNA"/>
</dbReference>
<reference evidence="2" key="1">
    <citation type="submission" date="2016-04" db="EMBL/GenBank/DDBJ databases">
        <authorList>
            <person name="Lyu Z."/>
            <person name="Lyu W."/>
        </authorList>
    </citation>
    <scope>NUCLEOTIDE SEQUENCE [LARGE SCALE GENOMIC DNA]</scope>
    <source>
        <strain evidence="2">C44</strain>
    </source>
</reference>
<accession>A0A179T3K4</accession>
<gene>
    <name evidence="1" type="ORF">A6K24_16025</name>
</gene>
<dbReference type="SFLD" id="SFLDS00003">
    <property type="entry name" value="Haloacid_Dehalogenase"/>
    <property type="match status" value="1"/>
</dbReference>
<protein>
    <submittedName>
        <fullName evidence="1">Haloacid dehalogenase</fullName>
    </submittedName>
</protein>
<dbReference type="PANTHER" id="PTHR10000">
    <property type="entry name" value="PHOSPHOSERINE PHOSPHATASE"/>
    <property type="match status" value="1"/>
</dbReference>
<dbReference type="STRING" id="152268.A6K24_16025"/>
<keyword evidence="2" id="KW-1185">Reference proteome</keyword>
<dbReference type="InterPro" id="IPR006379">
    <property type="entry name" value="HAD-SF_hydro_IIB"/>
</dbReference>
<comment type="caution">
    <text evidence="1">The sequence shown here is derived from an EMBL/GenBank/DDBJ whole genome shotgun (WGS) entry which is preliminary data.</text>
</comment>
<dbReference type="CDD" id="cd07516">
    <property type="entry name" value="HAD_Pase"/>
    <property type="match status" value="1"/>
</dbReference>
<dbReference type="Gene3D" id="3.30.1240.10">
    <property type="match status" value="1"/>
</dbReference>
<dbReference type="Pfam" id="PF08282">
    <property type="entry name" value="Hydrolase_3"/>
    <property type="match status" value="1"/>
</dbReference>
<dbReference type="Proteomes" id="UP000078534">
    <property type="component" value="Unassembled WGS sequence"/>
</dbReference>
<dbReference type="InterPro" id="IPR000150">
    <property type="entry name" value="Cof"/>
</dbReference>
<name>A0A179T3K4_9BACI</name>